<name>A0A645AKW1_9ZZZZ</name>
<dbReference type="PROSITE" id="PS00061">
    <property type="entry name" value="ADH_SHORT"/>
    <property type="match status" value="1"/>
</dbReference>
<dbReference type="Gene3D" id="3.40.50.720">
    <property type="entry name" value="NAD(P)-binding Rossmann-like Domain"/>
    <property type="match status" value="1"/>
</dbReference>
<sequence length="249" mass="25884">MREIDLTGKIALVTGAGQGIGYAVAVELARCGAGVAVLDLKLDEKHPVCAAVRALGVDCLPISGNVADEASVAEAFAAVGRKFGRLDILVNNAGITRDAMSKKMTADQFRQVLDVNLLGSFLCAQKAMELMGKAGGSIINFSSIAAFLGNVGQANYSASKGGIVGMTRTLALEGARNNVRVNAISPGFIATPMTETIPADIKEAAIAKIPLHRIGQPEDVANAVLFLASELSSFITGHCIHVNGGRYMD</sequence>
<dbReference type="SMART" id="SM00822">
    <property type="entry name" value="PKS_KR"/>
    <property type="match status" value="1"/>
</dbReference>
<evidence type="ECO:0000256" key="2">
    <source>
        <dbReference type="ARBA" id="ARBA00022857"/>
    </source>
</evidence>
<dbReference type="PANTHER" id="PTHR42760:SF83">
    <property type="entry name" value="(3R)-3-HYDROXYACYL-COA DEHYDROGENASE"/>
    <property type="match status" value="1"/>
</dbReference>
<dbReference type="PANTHER" id="PTHR42760">
    <property type="entry name" value="SHORT-CHAIN DEHYDROGENASES/REDUCTASES FAMILY MEMBER"/>
    <property type="match status" value="1"/>
</dbReference>
<gene>
    <name evidence="5" type="primary">fabG_80</name>
    <name evidence="5" type="ORF">SDC9_100145</name>
</gene>
<keyword evidence="3 5" id="KW-0560">Oxidoreductase</keyword>
<dbReference type="NCBIfam" id="NF009466">
    <property type="entry name" value="PRK12826.1-2"/>
    <property type="match status" value="1"/>
</dbReference>
<dbReference type="GO" id="GO:0006633">
    <property type="term" value="P:fatty acid biosynthetic process"/>
    <property type="evidence" value="ECO:0007669"/>
    <property type="project" value="TreeGrafter"/>
</dbReference>
<dbReference type="AlphaFoldDB" id="A0A645AKW1"/>
<organism evidence="5">
    <name type="scientific">bioreactor metagenome</name>
    <dbReference type="NCBI Taxonomy" id="1076179"/>
    <lineage>
        <taxon>unclassified sequences</taxon>
        <taxon>metagenomes</taxon>
        <taxon>ecological metagenomes</taxon>
    </lineage>
</organism>
<dbReference type="GO" id="GO:0048038">
    <property type="term" value="F:quinone binding"/>
    <property type="evidence" value="ECO:0007669"/>
    <property type="project" value="TreeGrafter"/>
</dbReference>
<reference evidence="5" key="1">
    <citation type="submission" date="2019-08" db="EMBL/GenBank/DDBJ databases">
        <authorList>
            <person name="Kucharzyk K."/>
            <person name="Murdoch R.W."/>
            <person name="Higgins S."/>
            <person name="Loffler F."/>
        </authorList>
    </citation>
    <scope>NUCLEOTIDE SEQUENCE</scope>
</reference>
<accession>A0A645AKW1</accession>
<dbReference type="InterPro" id="IPR020904">
    <property type="entry name" value="Sc_DH/Rdtase_CS"/>
</dbReference>
<evidence type="ECO:0000256" key="3">
    <source>
        <dbReference type="ARBA" id="ARBA00023002"/>
    </source>
</evidence>
<keyword evidence="2" id="KW-0521">NADP</keyword>
<evidence type="ECO:0000256" key="1">
    <source>
        <dbReference type="ARBA" id="ARBA00006484"/>
    </source>
</evidence>
<dbReference type="FunFam" id="3.40.50.720:FF:000115">
    <property type="entry name" value="3-oxoacyl-[acyl-carrier-protein] reductase FabG"/>
    <property type="match status" value="1"/>
</dbReference>
<dbReference type="SUPFAM" id="SSF51735">
    <property type="entry name" value="NAD(P)-binding Rossmann-fold domains"/>
    <property type="match status" value="1"/>
</dbReference>
<dbReference type="EMBL" id="VSSQ01014307">
    <property type="protein sequence ID" value="MPM53378.1"/>
    <property type="molecule type" value="Genomic_DNA"/>
</dbReference>
<evidence type="ECO:0000313" key="5">
    <source>
        <dbReference type="EMBL" id="MPM53378.1"/>
    </source>
</evidence>
<protein>
    <submittedName>
        <fullName evidence="5">3-oxoacyl-[acyl-carrier-protein] reductase FabG</fullName>
        <ecNumber evidence="5">1.1.1.100</ecNumber>
    </submittedName>
</protein>
<dbReference type="PRINTS" id="PR00080">
    <property type="entry name" value="SDRFAMILY"/>
</dbReference>
<comment type="similarity">
    <text evidence="1">Belongs to the short-chain dehydrogenases/reductases (SDR) family.</text>
</comment>
<dbReference type="InterPro" id="IPR057326">
    <property type="entry name" value="KR_dom"/>
</dbReference>
<feature type="domain" description="Ketoreductase" evidence="4">
    <location>
        <begin position="9"/>
        <end position="187"/>
    </location>
</feature>
<dbReference type="Pfam" id="PF13561">
    <property type="entry name" value="adh_short_C2"/>
    <property type="match status" value="1"/>
</dbReference>
<comment type="caution">
    <text evidence="5">The sequence shown here is derived from an EMBL/GenBank/DDBJ whole genome shotgun (WGS) entry which is preliminary data.</text>
</comment>
<dbReference type="GO" id="GO:0004316">
    <property type="term" value="F:3-oxoacyl-[acyl-carrier-protein] reductase (NADPH) activity"/>
    <property type="evidence" value="ECO:0007669"/>
    <property type="project" value="UniProtKB-EC"/>
</dbReference>
<proteinExistence type="inferred from homology"/>
<evidence type="ECO:0000259" key="4">
    <source>
        <dbReference type="SMART" id="SM00822"/>
    </source>
</evidence>
<dbReference type="InterPro" id="IPR036291">
    <property type="entry name" value="NAD(P)-bd_dom_sf"/>
</dbReference>
<dbReference type="EC" id="1.1.1.100" evidence="5"/>
<dbReference type="InterPro" id="IPR002347">
    <property type="entry name" value="SDR_fam"/>
</dbReference>
<dbReference type="NCBIfam" id="NF005559">
    <property type="entry name" value="PRK07231.1"/>
    <property type="match status" value="1"/>
</dbReference>
<dbReference type="PRINTS" id="PR00081">
    <property type="entry name" value="GDHRDH"/>
</dbReference>